<sequence>MTRTPLTLPNLTTLGEVAAKLGIPPRRLRDRKRQFSHVAIGKEIYLTDAQLEAFLAAHTVAPEPTPTSDRDKAIEETRNRVTRQRARRRTPAKA</sequence>
<dbReference type="EMBL" id="JAEVHL010000002">
    <property type="protein sequence ID" value="MBM0274104.1"/>
    <property type="molecule type" value="Genomic_DNA"/>
</dbReference>
<keyword evidence="3" id="KW-1185">Reference proteome</keyword>
<reference evidence="2 3" key="1">
    <citation type="submission" date="2021-01" db="EMBL/GenBank/DDBJ databases">
        <title>Draft genome sequence of Micromonospora sp. strain STR1s_6.</title>
        <authorList>
            <person name="Karlyshev A."/>
            <person name="Jawad R."/>
        </authorList>
    </citation>
    <scope>NUCLEOTIDE SEQUENCE [LARGE SCALE GENOMIC DNA]</scope>
    <source>
        <strain evidence="2 3">STR1S-6</strain>
    </source>
</reference>
<evidence type="ECO:0000313" key="3">
    <source>
        <dbReference type="Proteomes" id="UP000622245"/>
    </source>
</evidence>
<evidence type="ECO:0000313" key="2">
    <source>
        <dbReference type="EMBL" id="MBM0274104.1"/>
    </source>
</evidence>
<accession>A0ABS1Y9N2</accession>
<comment type="caution">
    <text evidence="2">The sequence shown here is derived from an EMBL/GenBank/DDBJ whole genome shotgun (WGS) entry which is preliminary data.</text>
</comment>
<evidence type="ECO:0008006" key="4">
    <source>
        <dbReference type="Google" id="ProtNLM"/>
    </source>
</evidence>
<feature type="compositionally biased region" description="Basic residues" evidence="1">
    <location>
        <begin position="80"/>
        <end position="94"/>
    </location>
</feature>
<feature type="compositionally biased region" description="Basic and acidic residues" evidence="1">
    <location>
        <begin position="68"/>
        <end position="79"/>
    </location>
</feature>
<proteinExistence type="predicted"/>
<organism evidence="2 3">
    <name type="scientific">Micromonospora tarensis</name>
    <dbReference type="NCBI Taxonomy" id="2806100"/>
    <lineage>
        <taxon>Bacteria</taxon>
        <taxon>Bacillati</taxon>
        <taxon>Actinomycetota</taxon>
        <taxon>Actinomycetes</taxon>
        <taxon>Micromonosporales</taxon>
        <taxon>Micromonosporaceae</taxon>
        <taxon>Micromonospora</taxon>
    </lineage>
</organism>
<name>A0ABS1Y9N2_9ACTN</name>
<evidence type="ECO:0000256" key="1">
    <source>
        <dbReference type="SAM" id="MobiDB-lite"/>
    </source>
</evidence>
<protein>
    <recommendedName>
        <fullName evidence="4">Helix-turn-helix domain-containing protein</fullName>
    </recommendedName>
</protein>
<dbReference type="RefSeq" id="WP_203146534.1">
    <property type="nucleotide sequence ID" value="NZ_JAEVHL010000002.1"/>
</dbReference>
<gene>
    <name evidence="2" type="ORF">JM949_00825</name>
</gene>
<feature type="region of interest" description="Disordered" evidence="1">
    <location>
        <begin position="59"/>
        <end position="94"/>
    </location>
</feature>
<dbReference type="Proteomes" id="UP000622245">
    <property type="component" value="Unassembled WGS sequence"/>
</dbReference>